<proteinExistence type="predicted"/>
<sequence length="64" mass="6953">MEALEYQPNEVNIISLRSCYLLKGARSISFDVTGTVIGASGAPLQLGVERTCNLDKSVLCWACF</sequence>
<protein>
    <submittedName>
        <fullName evidence="1">Uncharacterized protein</fullName>
    </submittedName>
</protein>
<gene>
    <name evidence="1" type="ORF">I7I52_05166</name>
</gene>
<name>A0A8H7YQ70_AJECA</name>
<evidence type="ECO:0000313" key="2">
    <source>
        <dbReference type="Proteomes" id="UP000670092"/>
    </source>
</evidence>
<dbReference type="EMBL" id="JAEVHI010000004">
    <property type="protein sequence ID" value="KAG5293745.1"/>
    <property type="molecule type" value="Genomic_DNA"/>
</dbReference>
<dbReference type="Proteomes" id="UP000670092">
    <property type="component" value="Unassembled WGS sequence"/>
</dbReference>
<evidence type="ECO:0000313" key="1">
    <source>
        <dbReference type="EMBL" id="KAG5293745.1"/>
    </source>
</evidence>
<comment type="caution">
    <text evidence="1">The sequence shown here is derived from an EMBL/GenBank/DDBJ whole genome shotgun (WGS) entry which is preliminary data.</text>
</comment>
<accession>A0A8H7YQ70</accession>
<dbReference type="VEuPathDB" id="FungiDB:I7I52_05166"/>
<organism evidence="1 2">
    <name type="scientific">Ajellomyces capsulatus</name>
    <name type="common">Darling's disease fungus</name>
    <name type="synonym">Histoplasma capsulatum</name>
    <dbReference type="NCBI Taxonomy" id="5037"/>
    <lineage>
        <taxon>Eukaryota</taxon>
        <taxon>Fungi</taxon>
        <taxon>Dikarya</taxon>
        <taxon>Ascomycota</taxon>
        <taxon>Pezizomycotina</taxon>
        <taxon>Eurotiomycetes</taxon>
        <taxon>Eurotiomycetidae</taxon>
        <taxon>Onygenales</taxon>
        <taxon>Ajellomycetaceae</taxon>
        <taxon>Histoplasma</taxon>
    </lineage>
</organism>
<reference evidence="1 2" key="1">
    <citation type="submission" date="2021-01" db="EMBL/GenBank/DDBJ databases">
        <title>Chromosome-level genome assembly of a human fungal pathogen reveals clustering of transcriptionally co-regulated genes.</title>
        <authorList>
            <person name="Voorhies M."/>
            <person name="Cohen S."/>
            <person name="Shea T.P."/>
            <person name="Petrus S."/>
            <person name="Munoz J.F."/>
            <person name="Poplawski S."/>
            <person name="Goldman W.E."/>
            <person name="Michael T."/>
            <person name="Cuomo C.A."/>
            <person name="Sil A."/>
            <person name="Beyhan S."/>
        </authorList>
    </citation>
    <scope>NUCLEOTIDE SEQUENCE [LARGE SCALE GENOMIC DNA]</scope>
    <source>
        <strain evidence="1 2">G184AR</strain>
    </source>
</reference>
<dbReference type="AlphaFoldDB" id="A0A8H7YQ70"/>